<organism evidence="4">
    <name type="scientific">Nippostrongylus brasiliensis</name>
    <name type="common">Rat hookworm</name>
    <dbReference type="NCBI Taxonomy" id="27835"/>
    <lineage>
        <taxon>Eukaryota</taxon>
        <taxon>Metazoa</taxon>
        <taxon>Ecdysozoa</taxon>
        <taxon>Nematoda</taxon>
        <taxon>Chromadorea</taxon>
        <taxon>Rhabditida</taxon>
        <taxon>Rhabditina</taxon>
        <taxon>Rhabditomorpha</taxon>
        <taxon>Strongyloidea</taxon>
        <taxon>Heligmosomidae</taxon>
        <taxon>Nippostrongylus</taxon>
    </lineage>
</organism>
<reference evidence="4" key="1">
    <citation type="submission" date="2017-02" db="UniProtKB">
        <authorList>
            <consortium name="WormBaseParasite"/>
        </authorList>
    </citation>
    <scope>IDENTIFICATION</scope>
</reference>
<accession>A0A0N4YC13</accession>
<protein>
    <submittedName>
        <fullName evidence="2 4">Uncharacterized protein</fullName>
    </submittedName>
</protein>
<evidence type="ECO:0000313" key="2">
    <source>
        <dbReference type="EMBL" id="VDL77646.1"/>
    </source>
</evidence>
<name>A0A0N4YC13_NIPBR</name>
<feature type="chain" id="PRO_5043125456" evidence="1">
    <location>
        <begin position="18"/>
        <end position="147"/>
    </location>
</feature>
<dbReference type="AlphaFoldDB" id="A0A0N4YC13"/>
<proteinExistence type="predicted"/>
<gene>
    <name evidence="2" type="ORF">NBR_LOCUS14057</name>
</gene>
<sequence>MVARLAILTVLPVLAVARLTFTDTCGFYGLDMRAFESYKNSINPNLVLQCGLAKEAMLKATGMEGRPLKSHEVLFKTVKDVPRTDQRPNHKILEEAVKQLPSDPLPYGYKAYGCQYDIKYAEELISTKIEVIITERYTTHTAYRDDR</sequence>
<dbReference type="EMBL" id="UYSL01021229">
    <property type="protein sequence ID" value="VDL77646.1"/>
    <property type="molecule type" value="Genomic_DNA"/>
</dbReference>
<reference evidence="2 3" key="2">
    <citation type="submission" date="2018-11" db="EMBL/GenBank/DDBJ databases">
        <authorList>
            <consortium name="Pathogen Informatics"/>
        </authorList>
    </citation>
    <scope>NUCLEOTIDE SEQUENCE [LARGE SCALE GENOMIC DNA]</scope>
</reference>
<dbReference type="WBParaSite" id="NBR_0001405601-mRNA-1">
    <property type="protein sequence ID" value="NBR_0001405601-mRNA-1"/>
    <property type="gene ID" value="NBR_0001405601"/>
</dbReference>
<evidence type="ECO:0000313" key="3">
    <source>
        <dbReference type="Proteomes" id="UP000271162"/>
    </source>
</evidence>
<keyword evidence="3" id="KW-1185">Reference proteome</keyword>
<dbReference type="Proteomes" id="UP000271162">
    <property type="component" value="Unassembled WGS sequence"/>
</dbReference>
<evidence type="ECO:0000256" key="1">
    <source>
        <dbReference type="SAM" id="SignalP"/>
    </source>
</evidence>
<keyword evidence="1" id="KW-0732">Signal</keyword>
<evidence type="ECO:0000313" key="4">
    <source>
        <dbReference type="WBParaSite" id="NBR_0001405601-mRNA-1"/>
    </source>
</evidence>
<feature type="signal peptide" evidence="1">
    <location>
        <begin position="1"/>
        <end position="17"/>
    </location>
</feature>